<comment type="caution">
    <text evidence="1">The sequence shown here is derived from an EMBL/GenBank/DDBJ whole genome shotgun (WGS) entry which is preliminary data.</text>
</comment>
<dbReference type="InterPro" id="IPR011473">
    <property type="entry name" value="DUF1579"/>
</dbReference>
<evidence type="ECO:0008006" key="3">
    <source>
        <dbReference type="Google" id="ProtNLM"/>
    </source>
</evidence>
<gene>
    <name evidence="1" type="ORF">PAECIP111802_05755</name>
</gene>
<keyword evidence="2" id="KW-1185">Reference proteome</keyword>
<proteinExistence type="predicted"/>
<dbReference type="RefSeq" id="WP_218101960.1">
    <property type="nucleotide sequence ID" value="NZ_CAJVCE010000022.1"/>
</dbReference>
<name>A0ABM8VQL1_9BACL</name>
<dbReference type="EMBL" id="CAJVCE010000022">
    <property type="protein sequence ID" value="CAG7654372.1"/>
    <property type="molecule type" value="Genomic_DNA"/>
</dbReference>
<evidence type="ECO:0000313" key="2">
    <source>
        <dbReference type="Proteomes" id="UP000730618"/>
    </source>
</evidence>
<reference evidence="1 2" key="1">
    <citation type="submission" date="2021-06" db="EMBL/GenBank/DDBJ databases">
        <authorList>
            <person name="Criscuolo A."/>
        </authorList>
    </citation>
    <scope>NUCLEOTIDE SEQUENCE [LARGE SCALE GENOMIC DNA]</scope>
    <source>
        <strain evidence="2">CIP 111802</strain>
    </source>
</reference>
<protein>
    <recommendedName>
        <fullName evidence="3">DUF1579 domain-containing protein</fullName>
    </recommendedName>
</protein>
<evidence type="ECO:0000313" key="1">
    <source>
        <dbReference type="EMBL" id="CAG7654372.1"/>
    </source>
</evidence>
<dbReference type="Proteomes" id="UP000730618">
    <property type="component" value="Unassembled WGS sequence"/>
</dbReference>
<organism evidence="1 2">
    <name type="scientific">Paenibacillus allorhizosphaerae</name>
    <dbReference type="NCBI Taxonomy" id="2849866"/>
    <lineage>
        <taxon>Bacteria</taxon>
        <taxon>Bacillati</taxon>
        <taxon>Bacillota</taxon>
        <taxon>Bacilli</taxon>
        <taxon>Bacillales</taxon>
        <taxon>Paenibacillaceae</taxon>
        <taxon>Paenibacillus</taxon>
    </lineage>
</organism>
<dbReference type="Pfam" id="PF07617">
    <property type="entry name" value="DUF1579"/>
    <property type="match status" value="1"/>
</dbReference>
<sequence length="139" mass="15864">MGQNNDNLPNLELKKFDRLIGTWNVNGPIVAGTVNFKWLEGGFFLVQEVDMDYEGRKIKGVEYIGYDESNRICSSHFFDNVGHVFTYDWEIDGNDITIWFGRKGSNNRFKGKFSEDGNSYNGTWEWPGGGYGATLTRVN</sequence>
<accession>A0ABM8VQL1</accession>